<dbReference type="SMART" id="SM00355">
    <property type="entry name" value="ZnF_C2H2"/>
    <property type="match status" value="3"/>
</dbReference>
<dbReference type="PROSITE" id="PS00028">
    <property type="entry name" value="ZINC_FINGER_C2H2_1"/>
    <property type="match status" value="2"/>
</dbReference>
<dbReference type="AlphaFoldDB" id="A0AAW0P5M4"/>
<dbReference type="PANTHER" id="PTHR19818:SF161">
    <property type="entry name" value="C2H2-TYPE DOMAIN-CONTAINING PROTEIN"/>
    <property type="match status" value="1"/>
</dbReference>
<dbReference type="Proteomes" id="UP001460270">
    <property type="component" value="Unassembled WGS sequence"/>
</dbReference>
<evidence type="ECO:0000256" key="3">
    <source>
        <dbReference type="ARBA" id="ARBA00022771"/>
    </source>
</evidence>
<evidence type="ECO:0000313" key="8">
    <source>
        <dbReference type="Proteomes" id="UP001460270"/>
    </source>
</evidence>
<evidence type="ECO:0000256" key="5">
    <source>
        <dbReference type="PROSITE-ProRule" id="PRU00042"/>
    </source>
</evidence>
<feature type="domain" description="C2H2-type" evidence="6">
    <location>
        <begin position="27"/>
        <end position="55"/>
    </location>
</feature>
<comment type="caution">
    <text evidence="7">The sequence shown here is derived from an EMBL/GenBank/DDBJ whole genome shotgun (WGS) entry which is preliminary data.</text>
</comment>
<accession>A0AAW0P5M4</accession>
<evidence type="ECO:0000256" key="1">
    <source>
        <dbReference type="ARBA" id="ARBA00022723"/>
    </source>
</evidence>
<dbReference type="GO" id="GO:0000978">
    <property type="term" value="F:RNA polymerase II cis-regulatory region sequence-specific DNA binding"/>
    <property type="evidence" value="ECO:0007669"/>
    <property type="project" value="TreeGrafter"/>
</dbReference>
<dbReference type="GO" id="GO:0008270">
    <property type="term" value="F:zinc ion binding"/>
    <property type="evidence" value="ECO:0007669"/>
    <property type="project" value="UniProtKB-KW"/>
</dbReference>
<evidence type="ECO:0000313" key="7">
    <source>
        <dbReference type="EMBL" id="KAK7912956.1"/>
    </source>
</evidence>
<dbReference type="GO" id="GO:0045944">
    <property type="term" value="P:positive regulation of transcription by RNA polymerase II"/>
    <property type="evidence" value="ECO:0007669"/>
    <property type="project" value="UniProtKB-ARBA"/>
</dbReference>
<name>A0AAW0P5M4_9GOBI</name>
<dbReference type="InterPro" id="IPR013087">
    <property type="entry name" value="Znf_C2H2_type"/>
</dbReference>
<dbReference type="FunFam" id="3.30.160.60:FF:001049">
    <property type="entry name" value="zinc finger protein 319"/>
    <property type="match status" value="1"/>
</dbReference>
<dbReference type="GO" id="GO:0005634">
    <property type="term" value="C:nucleus"/>
    <property type="evidence" value="ECO:0007669"/>
    <property type="project" value="UniProtKB-ARBA"/>
</dbReference>
<protein>
    <recommendedName>
        <fullName evidence="6">C2H2-type domain-containing protein</fullName>
    </recommendedName>
</protein>
<evidence type="ECO:0000256" key="4">
    <source>
        <dbReference type="ARBA" id="ARBA00022833"/>
    </source>
</evidence>
<keyword evidence="3 5" id="KW-0863">Zinc-finger</keyword>
<keyword evidence="1" id="KW-0479">Metal-binding</keyword>
<dbReference type="Pfam" id="PF00096">
    <property type="entry name" value="zf-C2H2"/>
    <property type="match status" value="2"/>
</dbReference>
<dbReference type="InterPro" id="IPR050329">
    <property type="entry name" value="GLI_C2H2-zinc-finger"/>
</dbReference>
<evidence type="ECO:0000256" key="2">
    <source>
        <dbReference type="ARBA" id="ARBA00022737"/>
    </source>
</evidence>
<keyword evidence="8" id="KW-1185">Reference proteome</keyword>
<dbReference type="SUPFAM" id="SSF57667">
    <property type="entry name" value="beta-beta-alpha zinc fingers"/>
    <property type="match status" value="2"/>
</dbReference>
<keyword evidence="4" id="KW-0862">Zinc</keyword>
<dbReference type="EMBL" id="JBBPFD010000009">
    <property type="protein sequence ID" value="KAK7912956.1"/>
    <property type="molecule type" value="Genomic_DNA"/>
</dbReference>
<organism evidence="7 8">
    <name type="scientific">Mugilogobius chulae</name>
    <name type="common">yellowstripe goby</name>
    <dbReference type="NCBI Taxonomy" id="88201"/>
    <lineage>
        <taxon>Eukaryota</taxon>
        <taxon>Metazoa</taxon>
        <taxon>Chordata</taxon>
        <taxon>Craniata</taxon>
        <taxon>Vertebrata</taxon>
        <taxon>Euteleostomi</taxon>
        <taxon>Actinopterygii</taxon>
        <taxon>Neopterygii</taxon>
        <taxon>Teleostei</taxon>
        <taxon>Neoteleostei</taxon>
        <taxon>Acanthomorphata</taxon>
        <taxon>Gobiaria</taxon>
        <taxon>Gobiiformes</taxon>
        <taxon>Gobioidei</taxon>
        <taxon>Gobiidae</taxon>
        <taxon>Gobionellinae</taxon>
        <taxon>Mugilogobius</taxon>
    </lineage>
</organism>
<feature type="domain" description="C2H2-type" evidence="6">
    <location>
        <begin position="57"/>
        <end position="84"/>
    </location>
</feature>
<dbReference type="InterPro" id="IPR036236">
    <property type="entry name" value="Znf_C2H2_sf"/>
</dbReference>
<dbReference type="GO" id="GO:0000981">
    <property type="term" value="F:DNA-binding transcription factor activity, RNA polymerase II-specific"/>
    <property type="evidence" value="ECO:0007669"/>
    <property type="project" value="TreeGrafter"/>
</dbReference>
<keyword evidence="2" id="KW-0677">Repeat</keyword>
<gene>
    <name evidence="7" type="ORF">WMY93_013167</name>
</gene>
<reference evidence="8" key="1">
    <citation type="submission" date="2024-04" db="EMBL/GenBank/DDBJ databases">
        <title>Salinicola lusitanus LLJ914,a marine bacterium isolated from the Okinawa Trough.</title>
        <authorList>
            <person name="Li J."/>
        </authorList>
    </citation>
    <scope>NUCLEOTIDE SEQUENCE [LARGE SCALE GENOMIC DNA]</scope>
</reference>
<dbReference type="Gene3D" id="3.30.160.60">
    <property type="entry name" value="Classic Zinc Finger"/>
    <property type="match status" value="2"/>
</dbReference>
<sequence length="124" mass="13866">MEECGKCFHLSYLLKSHQNSHSGERPYICDLCGKGFSSPQTRSTHRRYVHAKPEERCVCGVCGKTYRSDSGLRTHMLRHTSKLTTAAETKPTADGMLLKKTPSHQLLSLNSSLASNVERLFLPS</sequence>
<dbReference type="PANTHER" id="PTHR19818">
    <property type="entry name" value="ZINC FINGER PROTEIN ZIC AND GLI"/>
    <property type="match status" value="1"/>
</dbReference>
<proteinExistence type="predicted"/>
<feature type="domain" description="C2H2-type" evidence="6">
    <location>
        <begin position="1"/>
        <end position="26"/>
    </location>
</feature>
<dbReference type="PROSITE" id="PS50157">
    <property type="entry name" value="ZINC_FINGER_C2H2_2"/>
    <property type="match status" value="3"/>
</dbReference>
<evidence type="ECO:0000259" key="6">
    <source>
        <dbReference type="PROSITE" id="PS50157"/>
    </source>
</evidence>